<dbReference type="Proteomes" id="UP000245942">
    <property type="component" value="Unassembled WGS sequence"/>
</dbReference>
<dbReference type="PROSITE" id="PS00095">
    <property type="entry name" value="C5_MTASE_2"/>
    <property type="match status" value="1"/>
</dbReference>
<evidence type="ECO:0000313" key="8">
    <source>
        <dbReference type="EMBL" id="PWN22829.1"/>
    </source>
</evidence>
<dbReference type="Pfam" id="PF00145">
    <property type="entry name" value="DNA_methylase"/>
    <property type="match status" value="2"/>
</dbReference>
<keyword evidence="9" id="KW-1185">Reference proteome</keyword>
<evidence type="ECO:0000256" key="2">
    <source>
        <dbReference type="ARBA" id="ARBA00022679"/>
    </source>
</evidence>
<dbReference type="InterPro" id="IPR029063">
    <property type="entry name" value="SAM-dependent_MTases_sf"/>
</dbReference>
<dbReference type="GO" id="GO:0003886">
    <property type="term" value="F:DNA (cytosine-5-)-methyltransferase activity"/>
    <property type="evidence" value="ECO:0007669"/>
    <property type="project" value="UniProtKB-EC"/>
</dbReference>
<dbReference type="GO" id="GO:0003677">
    <property type="term" value="F:DNA binding"/>
    <property type="evidence" value="ECO:0007669"/>
    <property type="project" value="TreeGrafter"/>
</dbReference>
<keyword evidence="3 4" id="KW-0949">S-adenosyl-L-methionine</keyword>
<proteinExistence type="inferred from homology"/>
<dbReference type="InterPro" id="IPR050390">
    <property type="entry name" value="C5-Methyltransferase"/>
</dbReference>
<feature type="compositionally biased region" description="Basic residues" evidence="7">
    <location>
        <begin position="721"/>
        <end position="730"/>
    </location>
</feature>
<dbReference type="InterPro" id="IPR018117">
    <property type="entry name" value="C5_DNA_meth_AS"/>
</dbReference>
<comment type="catalytic activity">
    <reaction evidence="6">
        <text>a 2'-deoxycytidine in DNA + S-adenosyl-L-methionine = a 5-methyl-2'-deoxycytidine in DNA + S-adenosyl-L-homocysteine + H(+)</text>
        <dbReference type="Rhea" id="RHEA:13681"/>
        <dbReference type="Rhea" id="RHEA-COMP:11369"/>
        <dbReference type="Rhea" id="RHEA-COMP:11370"/>
        <dbReference type="ChEBI" id="CHEBI:15378"/>
        <dbReference type="ChEBI" id="CHEBI:57856"/>
        <dbReference type="ChEBI" id="CHEBI:59789"/>
        <dbReference type="ChEBI" id="CHEBI:85452"/>
        <dbReference type="ChEBI" id="CHEBI:85454"/>
        <dbReference type="EC" id="2.1.1.37"/>
    </reaction>
</comment>
<feature type="compositionally biased region" description="Acidic residues" evidence="7">
    <location>
        <begin position="736"/>
        <end position="748"/>
    </location>
</feature>
<dbReference type="PANTHER" id="PTHR10629">
    <property type="entry name" value="CYTOSINE-SPECIFIC METHYLTRANSFERASE"/>
    <property type="match status" value="1"/>
</dbReference>
<evidence type="ECO:0000256" key="3">
    <source>
        <dbReference type="ARBA" id="ARBA00022691"/>
    </source>
</evidence>
<gene>
    <name evidence="8" type="ORF">BCV69DRAFT_98987</name>
</gene>
<feature type="active site" evidence="4">
    <location>
        <position position="316"/>
    </location>
</feature>
<dbReference type="OrthoDB" id="5376140at2759"/>
<dbReference type="PROSITE" id="PS51679">
    <property type="entry name" value="SAM_MT_C5"/>
    <property type="match status" value="1"/>
</dbReference>
<dbReference type="NCBIfam" id="TIGR00675">
    <property type="entry name" value="dcm"/>
    <property type="match status" value="1"/>
</dbReference>
<dbReference type="SUPFAM" id="SSF53335">
    <property type="entry name" value="S-adenosyl-L-methionine-dependent methyltransferases"/>
    <property type="match status" value="1"/>
</dbReference>
<reference evidence="8 9" key="1">
    <citation type="journal article" date="2018" name="Mol. Biol. Evol.">
        <title>Broad Genomic Sampling Reveals a Smut Pathogenic Ancestry of the Fungal Clade Ustilaginomycotina.</title>
        <authorList>
            <person name="Kijpornyongpan T."/>
            <person name="Mondo S.J."/>
            <person name="Barry K."/>
            <person name="Sandor L."/>
            <person name="Lee J."/>
            <person name="Lipzen A."/>
            <person name="Pangilinan J."/>
            <person name="LaButti K."/>
            <person name="Hainaut M."/>
            <person name="Henrissat B."/>
            <person name="Grigoriev I.V."/>
            <person name="Spatafora J.W."/>
            <person name="Aime M.C."/>
        </authorList>
    </citation>
    <scope>NUCLEOTIDE SEQUENCE [LARGE SCALE GENOMIC DNA]</scope>
    <source>
        <strain evidence="8 9">MCA 4718</strain>
    </source>
</reference>
<keyword evidence="2 4" id="KW-0808">Transferase</keyword>
<dbReference type="InterPro" id="IPR031303">
    <property type="entry name" value="C5_meth_CS"/>
</dbReference>
<evidence type="ECO:0000256" key="7">
    <source>
        <dbReference type="SAM" id="MobiDB-lite"/>
    </source>
</evidence>
<evidence type="ECO:0000256" key="6">
    <source>
        <dbReference type="RuleBase" id="RU000417"/>
    </source>
</evidence>
<feature type="region of interest" description="Disordered" evidence="7">
    <location>
        <begin position="721"/>
        <end position="748"/>
    </location>
</feature>
<protein>
    <recommendedName>
        <fullName evidence="6">Cytosine-specific methyltransferase</fullName>
        <ecNumber evidence="6">2.1.1.37</ecNumber>
    </recommendedName>
</protein>
<feature type="compositionally biased region" description="Basic and acidic residues" evidence="7">
    <location>
        <begin position="608"/>
        <end position="628"/>
    </location>
</feature>
<dbReference type="PRINTS" id="PR00105">
    <property type="entry name" value="C5METTRFRASE"/>
</dbReference>
<evidence type="ECO:0000313" key="9">
    <source>
        <dbReference type="Proteomes" id="UP000245942"/>
    </source>
</evidence>
<dbReference type="RefSeq" id="XP_025349989.1">
    <property type="nucleotide sequence ID" value="XM_025495680.1"/>
</dbReference>
<dbReference type="GO" id="GO:0005634">
    <property type="term" value="C:nucleus"/>
    <property type="evidence" value="ECO:0007669"/>
    <property type="project" value="TreeGrafter"/>
</dbReference>
<dbReference type="GO" id="GO:0032259">
    <property type="term" value="P:methylation"/>
    <property type="evidence" value="ECO:0007669"/>
    <property type="project" value="UniProtKB-KW"/>
</dbReference>
<evidence type="ECO:0000256" key="4">
    <source>
        <dbReference type="PROSITE-ProRule" id="PRU01016"/>
    </source>
</evidence>
<dbReference type="InterPro" id="IPR001525">
    <property type="entry name" value="C5_MeTfrase"/>
</dbReference>
<evidence type="ECO:0000256" key="5">
    <source>
        <dbReference type="RuleBase" id="RU000416"/>
    </source>
</evidence>
<dbReference type="EC" id="2.1.1.37" evidence="6"/>
<name>A0A316UCC3_9BASI</name>
<feature type="compositionally biased region" description="Polar residues" evidence="7">
    <location>
        <begin position="632"/>
        <end position="643"/>
    </location>
</feature>
<dbReference type="PROSITE" id="PS00094">
    <property type="entry name" value="C5_MTASE_1"/>
    <property type="match status" value="1"/>
</dbReference>
<organism evidence="8 9">
    <name type="scientific">Pseudomicrostroma glucosiphilum</name>
    <dbReference type="NCBI Taxonomy" id="1684307"/>
    <lineage>
        <taxon>Eukaryota</taxon>
        <taxon>Fungi</taxon>
        <taxon>Dikarya</taxon>
        <taxon>Basidiomycota</taxon>
        <taxon>Ustilaginomycotina</taxon>
        <taxon>Exobasidiomycetes</taxon>
        <taxon>Microstromatales</taxon>
        <taxon>Microstromatales incertae sedis</taxon>
        <taxon>Pseudomicrostroma</taxon>
    </lineage>
</organism>
<keyword evidence="1 4" id="KW-0489">Methyltransferase</keyword>
<dbReference type="AlphaFoldDB" id="A0A316UCC3"/>
<evidence type="ECO:0000256" key="1">
    <source>
        <dbReference type="ARBA" id="ARBA00022603"/>
    </source>
</evidence>
<comment type="similarity">
    <text evidence="4 5">Belongs to the class I-like SAM-binding methyltransferase superfamily. C5-methyltransferase family.</text>
</comment>
<accession>A0A316UCC3</accession>
<dbReference type="GeneID" id="37017414"/>
<dbReference type="PANTHER" id="PTHR10629:SF52">
    <property type="entry name" value="DNA (CYTOSINE-5)-METHYLTRANSFERASE 1"/>
    <property type="match status" value="1"/>
</dbReference>
<dbReference type="GO" id="GO:0044027">
    <property type="term" value="P:negative regulation of gene expression via chromosomal CpG island methylation"/>
    <property type="evidence" value="ECO:0007669"/>
    <property type="project" value="TreeGrafter"/>
</dbReference>
<dbReference type="Gene3D" id="3.40.50.150">
    <property type="entry name" value="Vaccinia Virus protein VP39"/>
    <property type="match status" value="1"/>
</dbReference>
<dbReference type="EMBL" id="KZ819322">
    <property type="protein sequence ID" value="PWN22829.1"/>
    <property type="molecule type" value="Genomic_DNA"/>
</dbReference>
<feature type="region of interest" description="Disordered" evidence="7">
    <location>
        <begin position="608"/>
        <end position="646"/>
    </location>
</feature>
<dbReference type="Gene3D" id="3.90.120.10">
    <property type="entry name" value="DNA Methylase, subunit A, domain 2"/>
    <property type="match status" value="2"/>
</dbReference>
<dbReference type="STRING" id="1684307.A0A316UCC3"/>
<sequence length="748" mass="81413">MPLVASHIDVQFKLIISSHISSSPLARRVTFADDNVLCQIDPLSCRIDFAHDEQDCAWQQLNSILEPGSPVAGLEFVGACLFVSGVKVHEGDCLLLSRDKNAASVLLDVVQVQKIEETTPGIANLILRPFLRPAIAPPAASPGHKFRDPAHLVLAARDQSFAFDDAKHVIVRKCVVTKGPVAHRLEGDELFWTSSSGFQACSRCESQRVLAAKITGEVISHSLRTLDLFAGAGGLTLGLGLAGNIKTKWAVEMDAARARTLQASHPRTAVFTADASELLAVVCEKAESNPLSSALPSASTLPKRGEVDILVAGPPCQSFSKLNAHRAATDGRNLLIAVTLSWVEVLRPDYVVVENVGGIMDNETLKLGAINQGFPKLIVLTLLQLGYSVRIANVEAVSCGSPQERRRMIFLAAKEGLPCLPPASHITPSDRLSRSSSIRLWPGDGAPSRHFTMPNGFLRGCAPLPTVTVMDAIDDLPAFDWSDPHQVYPLRASPLDREKAARAARGIPALDAVRLSGVSGEHLVGAKLQRYGTEPRTPYQALMRRGCADARVVSQHQTARHTFENVERVTNVLLRPGANHRSWSSPLVNKPLLTPEWLLSANSLRREDSGKARHSWERSEHSYQRLDPNKPFPTSLTSASPANRQGAVIHPTQTRTLTLRESARVQGFPDWMTWDCSIEEAQKQVGNAVPVPLARMLGRAIIANVVAVEVKKKELREKFRAKSAAKGKGKMKAEDKDDEDADVVMEEA</sequence>